<dbReference type="EMBL" id="JAPEUY010000011">
    <property type="protein sequence ID" value="KAJ4368236.1"/>
    <property type="molecule type" value="Genomic_DNA"/>
</dbReference>
<gene>
    <name evidence="2" type="ORF">N0V83_006592</name>
</gene>
<protein>
    <submittedName>
        <fullName evidence="2">Uncharacterized protein</fullName>
    </submittedName>
</protein>
<comment type="caution">
    <text evidence="2">The sequence shown here is derived from an EMBL/GenBank/DDBJ whole genome shotgun (WGS) entry which is preliminary data.</text>
</comment>
<name>A0A9W9CL51_9PLEO</name>
<evidence type="ECO:0000313" key="2">
    <source>
        <dbReference type="EMBL" id="KAJ4368236.1"/>
    </source>
</evidence>
<feature type="region of interest" description="Disordered" evidence="1">
    <location>
        <begin position="150"/>
        <end position="240"/>
    </location>
</feature>
<dbReference type="AlphaFoldDB" id="A0A9W9CL51"/>
<feature type="compositionally biased region" description="Polar residues" evidence="1">
    <location>
        <begin position="1"/>
        <end position="12"/>
    </location>
</feature>
<feature type="compositionally biased region" description="Basic and acidic residues" evidence="1">
    <location>
        <begin position="225"/>
        <end position="240"/>
    </location>
</feature>
<accession>A0A9W9CL51</accession>
<feature type="region of interest" description="Disordered" evidence="1">
    <location>
        <begin position="1"/>
        <end position="34"/>
    </location>
</feature>
<evidence type="ECO:0000313" key="3">
    <source>
        <dbReference type="Proteomes" id="UP001140560"/>
    </source>
</evidence>
<evidence type="ECO:0000256" key="1">
    <source>
        <dbReference type="SAM" id="MobiDB-lite"/>
    </source>
</evidence>
<feature type="compositionally biased region" description="Acidic residues" evidence="1">
    <location>
        <begin position="152"/>
        <end position="174"/>
    </location>
</feature>
<organism evidence="2 3">
    <name type="scientific">Neocucurbitaria cava</name>
    <dbReference type="NCBI Taxonomy" id="798079"/>
    <lineage>
        <taxon>Eukaryota</taxon>
        <taxon>Fungi</taxon>
        <taxon>Dikarya</taxon>
        <taxon>Ascomycota</taxon>
        <taxon>Pezizomycotina</taxon>
        <taxon>Dothideomycetes</taxon>
        <taxon>Pleosporomycetidae</taxon>
        <taxon>Pleosporales</taxon>
        <taxon>Pleosporineae</taxon>
        <taxon>Cucurbitariaceae</taxon>
        <taxon>Neocucurbitaria</taxon>
    </lineage>
</organism>
<reference evidence="2" key="1">
    <citation type="submission" date="2022-10" db="EMBL/GenBank/DDBJ databases">
        <title>Tapping the CABI collections for fungal endophytes: first genome assemblies for Collariella, Neodidymelliopsis, Ascochyta clinopodiicola, Didymella pomorum, Didymosphaeria variabile, Neocosmospora piperis and Neocucurbitaria cava.</title>
        <authorList>
            <person name="Hill R."/>
        </authorList>
    </citation>
    <scope>NUCLEOTIDE SEQUENCE</scope>
    <source>
        <strain evidence="2">IMI 356814</strain>
    </source>
</reference>
<keyword evidence="3" id="KW-1185">Reference proteome</keyword>
<dbReference type="Proteomes" id="UP001140560">
    <property type="component" value="Unassembled WGS sequence"/>
</dbReference>
<sequence>MAPATDKSSLNANAAPFIPGRREHVSFAPPSEPKTRYGFSPEALPFYPHGVLPQETPSFDRVGYYDAQHDFQLRDSRTYPYYPAHYFYAGQQGYYPIYSYQYPAYGAYYYYPQALAPAPWYPLNDTIYLQPAEPFESQLLEVENARMNLEMHDDDDDDDNKDEDDYEDMYEDNYEGSSKFGDWYQKQSGRNNNYRSARRGRRERRAAEKRAAEQSANMENDDEAERSGKGKEKAVDDSGW</sequence>
<proteinExistence type="predicted"/>